<dbReference type="AlphaFoldDB" id="A0AAD9ISA1"/>
<feature type="region of interest" description="Disordered" evidence="1">
    <location>
        <begin position="1"/>
        <end position="21"/>
    </location>
</feature>
<reference evidence="3" key="1">
    <citation type="journal article" date="2023" name="Mol. Biol. Evol.">
        <title>Third-Generation Sequencing Reveals the Adaptive Role of the Epigenome in Three Deep-Sea Polychaetes.</title>
        <authorList>
            <person name="Perez M."/>
            <person name="Aroh O."/>
            <person name="Sun Y."/>
            <person name="Lan Y."/>
            <person name="Juniper S.K."/>
            <person name="Young C.R."/>
            <person name="Angers B."/>
            <person name="Qian P.Y."/>
        </authorList>
    </citation>
    <scope>NUCLEOTIDE SEQUENCE</scope>
    <source>
        <strain evidence="3">R07B-5</strain>
    </source>
</reference>
<accession>A0AAD9ISA1</accession>
<evidence type="ECO:0000313" key="4">
    <source>
        <dbReference type="Proteomes" id="UP001209878"/>
    </source>
</evidence>
<dbReference type="GO" id="GO:0003727">
    <property type="term" value="F:single-stranded RNA binding"/>
    <property type="evidence" value="ECO:0007669"/>
    <property type="project" value="TreeGrafter"/>
</dbReference>
<dbReference type="GO" id="GO:0071039">
    <property type="term" value="P:nuclear polyadenylation-dependent CUT catabolic process"/>
    <property type="evidence" value="ECO:0007669"/>
    <property type="project" value="TreeGrafter"/>
</dbReference>
<keyword evidence="4" id="KW-1185">Reference proteome</keyword>
<dbReference type="InterPro" id="IPR012588">
    <property type="entry name" value="Exosome-assoc_fac_Rrp6_N"/>
</dbReference>
<evidence type="ECO:0000256" key="1">
    <source>
        <dbReference type="SAM" id="MobiDB-lite"/>
    </source>
</evidence>
<dbReference type="GO" id="GO:0071051">
    <property type="term" value="P:poly(A)-dependent snoRNA 3'-end processing"/>
    <property type="evidence" value="ECO:0007669"/>
    <property type="project" value="TreeGrafter"/>
</dbReference>
<dbReference type="Proteomes" id="UP001209878">
    <property type="component" value="Unassembled WGS sequence"/>
</dbReference>
<dbReference type="GO" id="GO:0000176">
    <property type="term" value="C:nuclear exosome (RNase complex)"/>
    <property type="evidence" value="ECO:0007669"/>
    <property type="project" value="InterPro"/>
</dbReference>
<comment type="caution">
    <text evidence="3">The sequence shown here is derived from an EMBL/GenBank/DDBJ whole genome shotgun (WGS) entry which is preliminary data.</text>
</comment>
<dbReference type="Pfam" id="PF08066">
    <property type="entry name" value="PMC2NT"/>
    <property type="match status" value="1"/>
</dbReference>
<dbReference type="GO" id="GO:0071038">
    <property type="term" value="P:TRAMP-dependent tRNA surveillance pathway"/>
    <property type="evidence" value="ECO:0007669"/>
    <property type="project" value="TreeGrafter"/>
</dbReference>
<organism evidence="3 4">
    <name type="scientific">Ridgeia piscesae</name>
    <name type="common">Tubeworm</name>
    <dbReference type="NCBI Taxonomy" id="27915"/>
    <lineage>
        <taxon>Eukaryota</taxon>
        <taxon>Metazoa</taxon>
        <taxon>Spiralia</taxon>
        <taxon>Lophotrochozoa</taxon>
        <taxon>Annelida</taxon>
        <taxon>Polychaeta</taxon>
        <taxon>Sedentaria</taxon>
        <taxon>Canalipalpata</taxon>
        <taxon>Sabellida</taxon>
        <taxon>Siboglinidae</taxon>
        <taxon>Ridgeia</taxon>
    </lineage>
</organism>
<dbReference type="PANTHER" id="PTHR12124">
    <property type="entry name" value="POLYMYOSITIS/SCLERODERMA AUTOANTIGEN-RELATED"/>
    <property type="match status" value="1"/>
</dbReference>
<proteinExistence type="predicted"/>
<dbReference type="GO" id="GO:0000175">
    <property type="term" value="F:3'-5'-RNA exonuclease activity"/>
    <property type="evidence" value="ECO:0007669"/>
    <property type="project" value="InterPro"/>
</dbReference>
<dbReference type="InterPro" id="IPR045092">
    <property type="entry name" value="Rrp6-like"/>
</dbReference>
<protein>
    <recommendedName>
        <fullName evidence="2">Exosome-associated factor Rrp6 N-terminal domain-containing protein</fullName>
    </recommendedName>
</protein>
<dbReference type="GO" id="GO:0005730">
    <property type="term" value="C:nucleolus"/>
    <property type="evidence" value="ECO:0007669"/>
    <property type="project" value="TreeGrafter"/>
</dbReference>
<evidence type="ECO:0000313" key="3">
    <source>
        <dbReference type="EMBL" id="KAK2139949.1"/>
    </source>
</evidence>
<dbReference type="GO" id="GO:0071035">
    <property type="term" value="P:nuclear polyadenylation-dependent rRNA catabolic process"/>
    <property type="evidence" value="ECO:0007669"/>
    <property type="project" value="TreeGrafter"/>
</dbReference>
<dbReference type="GO" id="GO:0071037">
    <property type="term" value="P:nuclear polyadenylation-dependent snRNA catabolic process"/>
    <property type="evidence" value="ECO:0007669"/>
    <property type="project" value="TreeGrafter"/>
</dbReference>
<gene>
    <name evidence="3" type="ORF">NP493_6085g00005</name>
</gene>
<name>A0AAD9ISA1_RIDPI</name>
<sequence length="203" mass="22672">MAGVGAEKVGPSTNIDDDDTDNVLPGFKDVNSFSKKALQAAMLATKSSNGLPSVGDDFDYYSSFESFRQLMHIEGERILQIIQQIMRYHGAKGNLSTSSEAVELDDKFDVLVDANDQVLEWVGTWLDEASGLKRDKPLIMATATPKAPVASWNRKDTNSDSASKRMPYRLLAARNIQRPQLKFKDKIDNSFPFVPKLKEKFNH</sequence>
<feature type="domain" description="Exosome-associated factor Rrp6 N-terminal" evidence="2">
    <location>
        <begin position="43"/>
        <end position="131"/>
    </location>
</feature>
<dbReference type="GO" id="GO:0071040">
    <property type="term" value="P:nuclear polyadenylation-dependent antisense transcript catabolic process"/>
    <property type="evidence" value="ECO:0007669"/>
    <property type="project" value="TreeGrafter"/>
</dbReference>
<dbReference type="InterPro" id="IPR036397">
    <property type="entry name" value="RNaseH_sf"/>
</dbReference>
<dbReference type="EMBL" id="JAODUO010006070">
    <property type="protein sequence ID" value="KAK2139949.1"/>
    <property type="molecule type" value="Genomic_DNA"/>
</dbReference>
<evidence type="ECO:0000259" key="2">
    <source>
        <dbReference type="Pfam" id="PF08066"/>
    </source>
</evidence>
<dbReference type="Gene3D" id="3.30.420.10">
    <property type="entry name" value="Ribonuclease H-like superfamily/Ribonuclease H"/>
    <property type="match status" value="1"/>
</dbReference>
<dbReference type="GO" id="GO:0000467">
    <property type="term" value="P:exonucleolytic trimming to generate mature 3'-end of 5.8S rRNA from tricistronic rRNA transcript (SSU-rRNA, 5.8S rRNA, LSU-rRNA)"/>
    <property type="evidence" value="ECO:0007669"/>
    <property type="project" value="InterPro"/>
</dbReference>
<dbReference type="GO" id="GO:0071044">
    <property type="term" value="P:histone mRNA catabolic process"/>
    <property type="evidence" value="ECO:0007669"/>
    <property type="project" value="TreeGrafter"/>
</dbReference>
<dbReference type="PANTHER" id="PTHR12124:SF47">
    <property type="entry name" value="EXOSOME COMPONENT 10"/>
    <property type="match status" value="1"/>
</dbReference>
<dbReference type="GO" id="GO:0071036">
    <property type="term" value="P:nuclear polyadenylation-dependent snoRNA catabolic process"/>
    <property type="evidence" value="ECO:0007669"/>
    <property type="project" value="TreeGrafter"/>
</dbReference>